<dbReference type="GO" id="GO:0070987">
    <property type="term" value="P:error-free translesion synthesis"/>
    <property type="evidence" value="ECO:0007669"/>
    <property type="project" value="TreeGrafter"/>
</dbReference>
<dbReference type="Pfam" id="PF04379">
    <property type="entry name" value="DUF525"/>
    <property type="match status" value="1"/>
</dbReference>
<protein>
    <submittedName>
        <fullName evidence="2">Co2+/Mg2+ efflux protein ApaG</fullName>
    </submittedName>
</protein>
<dbReference type="NCBIfam" id="NF003967">
    <property type="entry name" value="PRK05461.1"/>
    <property type="match status" value="1"/>
</dbReference>
<dbReference type="Proteomes" id="UP000463975">
    <property type="component" value="Chromosome"/>
</dbReference>
<reference evidence="2 3" key="1">
    <citation type="submission" date="2020-01" db="EMBL/GenBank/DDBJ databases">
        <title>Genome sequencing of strain KACC 21507.</title>
        <authorList>
            <person name="Heo J."/>
            <person name="Kim S.-J."/>
            <person name="Kim J.-S."/>
            <person name="Hong S.-B."/>
            <person name="Kwon S.-W."/>
        </authorList>
    </citation>
    <scope>NUCLEOTIDE SEQUENCE [LARGE SCALE GENOMIC DNA]</scope>
    <source>
        <strain evidence="2 3">KACC 21507</strain>
    </source>
</reference>
<evidence type="ECO:0000259" key="1">
    <source>
        <dbReference type="PROSITE" id="PS51087"/>
    </source>
</evidence>
<organism evidence="2 3">
    <name type="scientific">Aristophania vespae</name>
    <dbReference type="NCBI Taxonomy" id="2697033"/>
    <lineage>
        <taxon>Bacteria</taxon>
        <taxon>Pseudomonadati</taxon>
        <taxon>Pseudomonadota</taxon>
        <taxon>Alphaproteobacteria</taxon>
        <taxon>Acetobacterales</taxon>
        <taxon>Acetobacteraceae</taxon>
        <taxon>Aristophania</taxon>
    </lineage>
</organism>
<dbReference type="RefSeq" id="WP_160618311.1">
    <property type="nucleotide sequence ID" value="NZ_CP047652.1"/>
</dbReference>
<dbReference type="Gene3D" id="2.60.40.1470">
    <property type="entry name" value="ApaG domain"/>
    <property type="match status" value="1"/>
</dbReference>
<dbReference type="EMBL" id="CP047652">
    <property type="protein sequence ID" value="QHI95233.1"/>
    <property type="molecule type" value="Genomic_DNA"/>
</dbReference>
<dbReference type="PANTHER" id="PTHR14289">
    <property type="entry name" value="F-BOX ONLY PROTEIN 3"/>
    <property type="match status" value="1"/>
</dbReference>
<proteinExistence type="predicted"/>
<feature type="domain" description="ApaG" evidence="1">
    <location>
        <begin position="29"/>
        <end position="154"/>
    </location>
</feature>
<dbReference type="PANTHER" id="PTHR14289:SF16">
    <property type="entry name" value="POLYMERASE DELTA-INTERACTING PROTEIN 2"/>
    <property type="match status" value="1"/>
</dbReference>
<accession>A0A6P1NCK0</accession>
<evidence type="ECO:0000313" key="3">
    <source>
        <dbReference type="Proteomes" id="UP000463975"/>
    </source>
</evidence>
<dbReference type="SUPFAM" id="SSF110069">
    <property type="entry name" value="ApaG-like"/>
    <property type="match status" value="1"/>
</dbReference>
<name>A0A6P1NCK0_9PROT</name>
<dbReference type="AlphaFoldDB" id="A0A6P1NCK0"/>
<evidence type="ECO:0000313" key="2">
    <source>
        <dbReference type="EMBL" id="QHI95233.1"/>
    </source>
</evidence>
<sequence length="157" mass="17380">MSDHSSQFPESLEHGLSDATSLISPPSFSAKTGDITVTVRPIWIEELSDPTEQLYTWVYYVIIENGGKETVQLTGRTWTVLDSTGKKSSSYSQGIAGEQPIIPPKEHFEYTSGAELKTPTGFMVGHYHATLVGEDHYFYVSIPMFSLDSPHQSGLIH</sequence>
<dbReference type="InterPro" id="IPR036767">
    <property type="entry name" value="ApaG_sf"/>
</dbReference>
<dbReference type="PROSITE" id="PS51087">
    <property type="entry name" value="APAG"/>
    <property type="match status" value="1"/>
</dbReference>
<keyword evidence="3" id="KW-1185">Reference proteome</keyword>
<dbReference type="InterPro" id="IPR007474">
    <property type="entry name" value="ApaG_domain"/>
</dbReference>
<dbReference type="KEGG" id="bomb:GT348_02125"/>
<gene>
    <name evidence="2" type="primary">apaG</name>
    <name evidence="2" type="ORF">GT348_02125</name>
</gene>